<evidence type="ECO:0000313" key="2">
    <source>
        <dbReference type="Proteomes" id="UP000321408"/>
    </source>
</evidence>
<dbReference type="KEGG" id="psyt:DSAG12_01673"/>
<name>A0A5B9DB53_9ARCH</name>
<sequence>MEVLISFIIKNLEGYTDRKIQKDFPEDMLFIEVLNEILKIINGNITLDKISVISAMKGLFSYEDARKTVKEIVAMHLFEFTITKRDLVNGPNLMLKEITSTQPEEDSSKGMQYGYLKPKIESKPTPQPDFIQEPVHIQELVPEPTQEIKSLESEIIGEKLSDIGAIGGKKDTSEVELFFAEKKERKKVKNEILDAKEAIDRMDDMLKESPVEDLLYKAKKETKLTVDDSLEDKLKKSEEKDLKLSTHAPSAPASPPASPPKSLPLSSGSAPPPPGSAPKSPQTLRGGMTEELKTLFSKTKEEETVEPPAEPAADLFARHHMSKRKPKLSTESVSESAPERRRDSSKPSPKKSFPPPSPSPPPPSPEPAVTSASSQPFSIKQKKKGKKMGARMRSLAVKTEEVEETAISLGEKIKEKKIADDFDNDFGAVEEREEEVLENFMETKVPTEFPPSQESTILPEMAGLAKEIETSKEYQKNIAIEYFDKMNPKKYYPLLIDISDLEQATTISEENILTGERKVQVKETMAVVLKSSIVKVKPMFPGCSIVPEERYTDLDEKEDKLTFYVTPLVDDEIEAGRIEFIDSEGNIFHSAPTPTKVEDPRYARVIALYGGLASFLPKILEGLGFSFTEDTNIATLLPFLQSVLGDMNLSNFIGISGILITIIICIITVIVRKPNSVKKKFKVARVGRLKSATKAVK</sequence>
<evidence type="ECO:0000313" key="1">
    <source>
        <dbReference type="EMBL" id="QEE15846.2"/>
    </source>
</evidence>
<reference evidence="1 2" key="1">
    <citation type="journal article" date="2020" name="Nature">
        <title>Isolation of an archaeon at the prokaryote-eukaryote interface.</title>
        <authorList>
            <person name="Imachi H."/>
            <person name="Nobu M.K."/>
            <person name="Nakahara N."/>
            <person name="Morono Y."/>
            <person name="Ogawara M."/>
            <person name="Takaki Y."/>
            <person name="Takano Y."/>
            <person name="Uematsu K."/>
            <person name="Ikuta T."/>
            <person name="Ito M."/>
            <person name="Matsui Y."/>
            <person name="Miyazaki M."/>
            <person name="Murata K."/>
            <person name="Saito Y."/>
            <person name="Sakai S."/>
            <person name="Song C."/>
            <person name="Tasumi E."/>
            <person name="Yamanaka Y."/>
            <person name="Yamaguchi T."/>
            <person name="Kamagata Y."/>
            <person name="Tamaki H."/>
            <person name="Takai K."/>
        </authorList>
    </citation>
    <scope>NUCLEOTIDE SEQUENCE [LARGE SCALE GENOMIC DNA]</scope>
    <source>
        <strain evidence="1 2">MK-D1</strain>
    </source>
</reference>
<reference evidence="1 2" key="2">
    <citation type="journal article" date="2024" name="Int. J. Syst. Evol. Microbiol.">
        <title>Promethearchaeum syntrophicum gen. nov., sp. nov., an anaerobic, obligately syntrophic archaeon, the first isolate of the lineage 'Asgard' archaea, and proposal of the new archaeal phylum Promethearchaeota phyl. nov. and kingdom Promethearchaeati regn. nov.</title>
        <authorList>
            <person name="Imachi H."/>
            <person name="Nobu M.K."/>
            <person name="Kato S."/>
            <person name="Takaki Y."/>
            <person name="Miyazaki M."/>
            <person name="Miyata M."/>
            <person name="Ogawara M."/>
            <person name="Saito Y."/>
            <person name="Sakai S."/>
            <person name="Tahara Y.O."/>
            <person name="Takano Y."/>
            <person name="Tasumi E."/>
            <person name="Uematsu K."/>
            <person name="Yoshimura T."/>
            <person name="Itoh T."/>
            <person name="Ohkuma M."/>
            <person name="Takai K."/>
        </authorList>
    </citation>
    <scope>NUCLEOTIDE SEQUENCE [LARGE SCALE GENOMIC DNA]</scope>
    <source>
        <strain evidence="1 2">MK-D1</strain>
    </source>
</reference>
<dbReference type="AlphaFoldDB" id="A0A5B9DB53"/>
<keyword evidence="2" id="KW-1185">Reference proteome</keyword>
<gene>
    <name evidence="1" type="ORF">DSAG12_01673</name>
</gene>
<accession>A0A5B9DB53</accession>
<proteinExistence type="predicted"/>
<protein>
    <submittedName>
        <fullName evidence="1">Uncharacterized protein</fullName>
    </submittedName>
</protein>
<dbReference type="EMBL" id="CP042905">
    <property type="protein sequence ID" value="QEE15846.2"/>
    <property type="molecule type" value="Genomic_DNA"/>
</dbReference>
<dbReference type="Proteomes" id="UP000321408">
    <property type="component" value="Chromosome"/>
</dbReference>
<organism evidence="1 2">
    <name type="scientific">Promethearchaeum syntrophicum</name>
    <dbReference type="NCBI Taxonomy" id="2594042"/>
    <lineage>
        <taxon>Archaea</taxon>
        <taxon>Promethearchaeati</taxon>
        <taxon>Promethearchaeota</taxon>
        <taxon>Promethearchaeia</taxon>
        <taxon>Promethearchaeales</taxon>
        <taxon>Promethearchaeaceae</taxon>
        <taxon>Promethearchaeum</taxon>
    </lineage>
</organism>